<keyword evidence="2" id="KW-1185">Reference proteome</keyword>
<dbReference type="Proteomes" id="UP000013827">
    <property type="component" value="Unassembled WGS sequence"/>
</dbReference>
<evidence type="ECO:0000313" key="1">
    <source>
        <dbReference type="EnsemblProtists" id="EOD05857"/>
    </source>
</evidence>
<dbReference type="GeneID" id="17252013"/>
<protein>
    <submittedName>
        <fullName evidence="1">Uncharacterized protein</fullName>
    </submittedName>
</protein>
<dbReference type="RefSeq" id="XP_005758286.1">
    <property type="nucleotide sequence ID" value="XM_005758229.1"/>
</dbReference>
<reference evidence="1" key="2">
    <citation type="submission" date="2024-10" db="UniProtKB">
        <authorList>
            <consortium name="EnsemblProtists"/>
        </authorList>
    </citation>
    <scope>IDENTIFICATION</scope>
</reference>
<dbReference type="EnsemblProtists" id="EOD05857">
    <property type="protein sequence ID" value="EOD05857"/>
    <property type="gene ID" value="EMIHUDRAFT_121411"/>
</dbReference>
<evidence type="ECO:0000313" key="2">
    <source>
        <dbReference type="Proteomes" id="UP000013827"/>
    </source>
</evidence>
<reference evidence="2" key="1">
    <citation type="journal article" date="2013" name="Nature">
        <title>Pan genome of the phytoplankton Emiliania underpins its global distribution.</title>
        <authorList>
            <person name="Read B.A."/>
            <person name="Kegel J."/>
            <person name="Klute M.J."/>
            <person name="Kuo A."/>
            <person name="Lefebvre S.C."/>
            <person name="Maumus F."/>
            <person name="Mayer C."/>
            <person name="Miller J."/>
            <person name="Monier A."/>
            <person name="Salamov A."/>
            <person name="Young J."/>
            <person name="Aguilar M."/>
            <person name="Claverie J.M."/>
            <person name="Frickenhaus S."/>
            <person name="Gonzalez K."/>
            <person name="Herman E.K."/>
            <person name="Lin Y.C."/>
            <person name="Napier J."/>
            <person name="Ogata H."/>
            <person name="Sarno A.F."/>
            <person name="Shmutz J."/>
            <person name="Schroeder D."/>
            <person name="de Vargas C."/>
            <person name="Verret F."/>
            <person name="von Dassow P."/>
            <person name="Valentin K."/>
            <person name="Van de Peer Y."/>
            <person name="Wheeler G."/>
            <person name="Dacks J.B."/>
            <person name="Delwiche C.F."/>
            <person name="Dyhrman S.T."/>
            <person name="Glockner G."/>
            <person name="John U."/>
            <person name="Richards T."/>
            <person name="Worden A.Z."/>
            <person name="Zhang X."/>
            <person name="Grigoriev I.V."/>
            <person name="Allen A.E."/>
            <person name="Bidle K."/>
            <person name="Borodovsky M."/>
            <person name="Bowler C."/>
            <person name="Brownlee C."/>
            <person name="Cock J.M."/>
            <person name="Elias M."/>
            <person name="Gladyshev V.N."/>
            <person name="Groth M."/>
            <person name="Guda C."/>
            <person name="Hadaegh A."/>
            <person name="Iglesias-Rodriguez M.D."/>
            <person name="Jenkins J."/>
            <person name="Jones B.M."/>
            <person name="Lawson T."/>
            <person name="Leese F."/>
            <person name="Lindquist E."/>
            <person name="Lobanov A."/>
            <person name="Lomsadze A."/>
            <person name="Malik S.B."/>
            <person name="Marsh M.E."/>
            <person name="Mackinder L."/>
            <person name="Mock T."/>
            <person name="Mueller-Roeber B."/>
            <person name="Pagarete A."/>
            <person name="Parker M."/>
            <person name="Probert I."/>
            <person name="Quesneville H."/>
            <person name="Raines C."/>
            <person name="Rensing S.A."/>
            <person name="Riano-Pachon D.M."/>
            <person name="Richier S."/>
            <person name="Rokitta S."/>
            <person name="Shiraiwa Y."/>
            <person name="Soanes D.M."/>
            <person name="van der Giezen M."/>
            <person name="Wahlund T.M."/>
            <person name="Williams B."/>
            <person name="Wilson W."/>
            <person name="Wolfe G."/>
            <person name="Wurch L.L."/>
        </authorList>
    </citation>
    <scope>NUCLEOTIDE SEQUENCE</scope>
</reference>
<dbReference type="KEGG" id="ehx:EMIHUDRAFT_121411"/>
<name>A0A0D3I3M2_EMIH1</name>
<dbReference type="AlphaFoldDB" id="A0A0D3I3M2"/>
<proteinExistence type="predicted"/>
<sequence length="156" mass="16975">MPSVPALCKDISRAELKQYLKEYSTESGEKLFAAANVDMLEHLPMSTVYEASKSSAKWETVANMLFPDSKAASEIFLIKVREAKKAETEAAASAKKSSKVAWKEDLLAARRAKEAEEAAARKTAALERAPWCLSTPVGAEPECRIATPSWHGVSCA</sequence>
<accession>A0A0D3I3M2</accession>
<organism evidence="1 2">
    <name type="scientific">Emiliania huxleyi (strain CCMP1516)</name>
    <dbReference type="NCBI Taxonomy" id="280463"/>
    <lineage>
        <taxon>Eukaryota</taxon>
        <taxon>Haptista</taxon>
        <taxon>Haptophyta</taxon>
        <taxon>Prymnesiophyceae</taxon>
        <taxon>Isochrysidales</taxon>
        <taxon>Noelaerhabdaceae</taxon>
        <taxon>Emiliania</taxon>
    </lineage>
</organism>
<dbReference type="PaxDb" id="2903-EOD05857"/>
<dbReference type="HOGENOM" id="CLU_157596_0_0_1"/>